<dbReference type="eggNOG" id="COG0515">
    <property type="taxonomic scope" value="Bacteria"/>
</dbReference>
<dbReference type="SUPFAM" id="SSF56112">
    <property type="entry name" value="Protein kinase-like (PK-like)"/>
    <property type="match status" value="1"/>
</dbReference>
<keyword evidence="2" id="KW-1185">Reference proteome</keyword>
<dbReference type="AlphaFoldDB" id="I1YG00"/>
<protein>
    <recommendedName>
        <fullName evidence="3">Lipopolysaccharide kinase (Kdo/WaaP) family protein</fullName>
    </recommendedName>
</protein>
<dbReference type="Pfam" id="PF06293">
    <property type="entry name" value="Kdo"/>
    <property type="match status" value="1"/>
</dbReference>
<gene>
    <name evidence="1" type="ordered locus">Q7C_672</name>
</gene>
<dbReference type="RefSeq" id="WP_014703264.1">
    <property type="nucleotide sequence ID" value="NC_017856.1"/>
</dbReference>
<dbReference type="EMBL" id="CP003380">
    <property type="protein sequence ID" value="AFJ01843.1"/>
    <property type="molecule type" value="Genomic_DNA"/>
</dbReference>
<dbReference type="InterPro" id="IPR011009">
    <property type="entry name" value="Kinase-like_dom_sf"/>
</dbReference>
<dbReference type="Gene3D" id="1.10.510.10">
    <property type="entry name" value="Transferase(Phosphotransferase) domain 1"/>
    <property type="match status" value="1"/>
</dbReference>
<evidence type="ECO:0008006" key="3">
    <source>
        <dbReference type="Google" id="ProtNLM"/>
    </source>
</evidence>
<name>I1YG00_METFJ</name>
<sequence>MDLRQLGRALGYVLKGQLALADGHLTVSGHRVPENFAGVGVATNADPATDEYVITQLQASGIKQVRLDFSYGDIEGPASRFLTRLLAENFAVLLHLVQPFGEAQKMKTEKAQLRWQQFVTSVADQFGDAVSAIEIGATSNRRHWSGYDRKSFFHAWRIAHDILRQHRIKMAGPNISDFEPLHNIAVLSRLRSEARLPDTHTNNLFCERVTEPERFDHRIFGTELALKLKVNLVKKARLLKKITDDFGVRQFISPAAFWTLPRIIRLLVAGEQKQADYLTRYFTLLAASGALDQAFWGPLLCSREGLIDEATGTYPKLERITHYRSVGGEIEHYRQRPAFQALTQFNALIPGSLYQGPLATASGIEAHAFRTQAQLIHIIWTINGKAIPLSTLYAEQDLHSVQAFSRDGEQLKNIPEFAGEAPLYLIWQAGSSVHFQLPDNRNLEGWFRHADDLDLFAFNDAGWRGVLLADSVATAAQLRHKLHPAHLPRPLPDNTLRRARNIIWQIDGVLDTPFIAKQPLKVAWQKRFLDKQKPSKARRSWVGAAELLRRGVPTAQPIAYFEQEGDTSQKANLYLCERVAHDFNARQILSAFRDGATEFRGVTETQLYPALSQFLLDMHSRGVFFRDLAGGNILIQKQADNTLRFTLIDINRARFFNGNTPPKSCLSDLARLCHKLHWPGREQLVGHYLQHHRKLPSTFGWRQRLPFYLYDLKVNFKRRYGRKALRNWWRKRRQSAD</sequence>
<evidence type="ECO:0000313" key="1">
    <source>
        <dbReference type="EMBL" id="AFJ01843.1"/>
    </source>
</evidence>
<dbReference type="SUPFAM" id="SSF51445">
    <property type="entry name" value="(Trans)glycosidases"/>
    <property type="match status" value="1"/>
</dbReference>
<evidence type="ECO:0000313" key="2">
    <source>
        <dbReference type="Proteomes" id="UP000009145"/>
    </source>
</evidence>
<dbReference type="PATRIC" id="fig|754477.3.peg.664"/>
<proteinExistence type="predicted"/>
<dbReference type="KEGG" id="mec:Q7C_672"/>
<accession>I1YG00</accession>
<reference evidence="1 2" key="1">
    <citation type="journal article" date="2012" name="J. Bacteriol.">
        <title>Complete genome sequences of Methylophaga sp. strain JAM1 and Methylophaga sp. strain JAM7.</title>
        <authorList>
            <person name="Villeneuve C."/>
            <person name="Martineau C."/>
            <person name="Mauffrey F."/>
            <person name="Villemur R."/>
        </authorList>
    </citation>
    <scope>NUCLEOTIDE SEQUENCE [LARGE SCALE GENOMIC DNA]</scope>
    <source>
        <strain evidence="1 2">JAM7</strain>
    </source>
</reference>
<dbReference type="HOGENOM" id="CLU_376348_0_0_6"/>
<organism evidence="1 2">
    <name type="scientific">Methylophaga frappieri (strain ATCC BAA-2434 / DSM 25690 / JAM7)</name>
    <dbReference type="NCBI Taxonomy" id="754477"/>
    <lineage>
        <taxon>Bacteria</taxon>
        <taxon>Pseudomonadati</taxon>
        <taxon>Pseudomonadota</taxon>
        <taxon>Gammaproteobacteria</taxon>
        <taxon>Thiotrichales</taxon>
        <taxon>Piscirickettsiaceae</taxon>
        <taxon>Methylophaga</taxon>
    </lineage>
</organism>
<dbReference type="Proteomes" id="UP000009145">
    <property type="component" value="Chromosome"/>
</dbReference>
<dbReference type="InterPro" id="IPR017853">
    <property type="entry name" value="GH"/>
</dbReference>
<dbReference type="STRING" id="754477.Q7C_672"/>